<evidence type="ECO:0000313" key="3">
    <source>
        <dbReference type="Proteomes" id="UP000292082"/>
    </source>
</evidence>
<evidence type="ECO:0000313" key="2">
    <source>
        <dbReference type="EMBL" id="TBU57242.1"/>
    </source>
</evidence>
<feature type="compositionally biased region" description="Basic residues" evidence="1">
    <location>
        <begin position="39"/>
        <end position="62"/>
    </location>
</feature>
<sequence length="174" mass="18786">MDRGGFEERSESTCATCNSTHLHDDLVPTMKDRARMRARMHAGGRSTRGSRSHSRTSTRTHHFQPGSSCGCAGGGDNHLRPLELCAGPRGRSKWFIIAERGRACGGRDADVAGTRMGRKGDSYGCRGWWRASGGPCDWGAAWCKRSPAGPGGGERARVLQHGRPIYVYGARGSV</sequence>
<protein>
    <submittedName>
        <fullName evidence="2">Uncharacterized protein</fullName>
    </submittedName>
</protein>
<gene>
    <name evidence="2" type="ORF">BD310DRAFT_566843</name>
</gene>
<dbReference type="AlphaFoldDB" id="A0A4Q9PS53"/>
<dbReference type="Proteomes" id="UP000292082">
    <property type="component" value="Unassembled WGS sequence"/>
</dbReference>
<feature type="region of interest" description="Disordered" evidence="1">
    <location>
        <begin position="39"/>
        <end position="67"/>
    </location>
</feature>
<proteinExistence type="predicted"/>
<keyword evidence="3" id="KW-1185">Reference proteome</keyword>
<dbReference type="EMBL" id="ML145140">
    <property type="protein sequence ID" value="TBU57242.1"/>
    <property type="molecule type" value="Genomic_DNA"/>
</dbReference>
<accession>A0A4Q9PS53</accession>
<name>A0A4Q9PS53_9APHY</name>
<organism evidence="2 3">
    <name type="scientific">Dichomitus squalens</name>
    <dbReference type="NCBI Taxonomy" id="114155"/>
    <lineage>
        <taxon>Eukaryota</taxon>
        <taxon>Fungi</taxon>
        <taxon>Dikarya</taxon>
        <taxon>Basidiomycota</taxon>
        <taxon>Agaricomycotina</taxon>
        <taxon>Agaricomycetes</taxon>
        <taxon>Polyporales</taxon>
        <taxon>Polyporaceae</taxon>
        <taxon>Dichomitus</taxon>
    </lineage>
</organism>
<evidence type="ECO:0000256" key="1">
    <source>
        <dbReference type="SAM" id="MobiDB-lite"/>
    </source>
</evidence>
<reference evidence="2 3" key="1">
    <citation type="submission" date="2019-01" db="EMBL/GenBank/DDBJ databases">
        <title>Draft genome sequences of three monokaryotic isolates of the white-rot basidiomycete fungus Dichomitus squalens.</title>
        <authorList>
            <consortium name="DOE Joint Genome Institute"/>
            <person name="Lopez S.C."/>
            <person name="Andreopoulos B."/>
            <person name="Pangilinan J."/>
            <person name="Lipzen A."/>
            <person name="Riley R."/>
            <person name="Ahrendt S."/>
            <person name="Ng V."/>
            <person name="Barry K."/>
            <person name="Daum C."/>
            <person name="Grigoriev I.V."/>
            <person name="Hilden K.S."/>
            <person name="Makela M.R."/>
            <person name="de Vries R.P."/>
        </authorList>
    </citation>
    <scope>NUCLEOTIDE SEQUENCE [LARGE SCALE GENOMIC DNA]</scope>
    <source>
        <strain evidence="2 3">CBS 464.89</strain>
    </source>
</reference>